<keyword evidence="2" id="KW-0812">Transmembrane</keyword>
<feature type="transmembrane region" description="Helical" evidence="2">
    <location>
        <begin position="42"/>
        <end position="63"/>
    </location>
</feature>
<keyword evidence="2" id="KW-1133">Transmembrane helix</keyword>
<dbReference type="RefSeq" id="WP_311556561.1">
    <property type="nucleotide sequence ID" value="NZ_JAVREJ010000008.1"/>
</dbReference>
<keyword evidence="2" id="KW-0472">Membrane</keyword>
<feature type="transmembrane region" description="Helical" evidence="2">
    <location>
        <begin position="123"/>
        <end position="142"/>
    </location>
</feature>
<organism evidence="3 4">
    <name type="scientific">Pseudonocardia charpentierae</name>
    <dbReference type="NCBI Taxonomy" id="3075545"/>
    <lineage>
        <taxon>Bacteria</taxon>
        <taxon>Bacillati</taxon>
        <taxon>Actinomycetota</taxon>
        <taxon>Actinomycetes</taxon>
        <taxon>Pseudonocardiales</taxon>
        <taxon>Pseudonocardiaceae</taxon>
        <taxon>Pseudonocardia</taxon>
    </lineage>
</organism>
<evidence type="ECO:0000256" key="1">
    <source>
        <dbReference type="SAM" id="MobiDB-lite"/>
    </source>
</evidence>
<accession>A0ABU2NAN0</accession>
<evidence type="ECO:0000256" key="2">
    <source>
        <dbReference type="SAM" id="Phobius"/>
    </source>
</evidence>
<name>A0ABU2NAN0_9PSEU</name>
<keyword evidence="4" id="KW-1185">Reference proteome</keyword>
<reference evidence="4" key="1">
    <citation type="submission" date="2023-07" db="EMBL/GenBank/DDBJ databases">
        <title>30 novel species of actinomycetes from the DSMZ collection.</title>
        <authorList>
            <person name="Nouioui I."/>
        </authorList>
    </citation>
    <scope>NUCLEOTIDE SEQUENCE [LARGE SCALE GENOMIC DNA]</scope>
    <source>
        <strain evidence="4">DSM 45834</strain>
    </source>
</reference>
<protein>
    <submittedName>
        <fullName evidence="3">Trp biosynthesis-associated membrane protein</fullName>
    </submittedName>
</protein>
<proteinExistence type="predicted"/>
<dbReference type="InterPro" id="IPR019051">
    <property type="entry name" value="Trp_biosyn_TM_oprn/chp"/>
</dbReference>
<sequence>MSLALAGGAAALEGAARLAWFTAGVDAVGRGTVDVTATGADLLPALSGIALLALAAVAAAVAVAGLPRRVLGALVAAAGGYVGVMVVRLLVSPPSPADLADLPGAPAGGTAVADSVASHPGPLLAALGAVLLITAGAALVAADRRLPRLGARYSARPEQAATDPDRATWEALDAGVDPTVEAGDAGAGRSDGGASGGNV</sequence>
<evidence type="ECO:0000313" key="3">
    <source>
        <dbReference type="EMBL" id="MDT0350533.1"/>
    </source>
</evidence>
<dbReference type="Pfam" id="PF09534">
    <property type="entry name" value="Trp_oprn_chp"/>
    <property type="match status" value="1"/>
</dbReference>
<dbReference type="Proteomes" id="UP001183202">
    <property type="component" value="Unassembled WGS sequence"/>
</dbReference>
<evidence type="ECO:0000313" key="4">
    <source>
        <dbReference type="Proteomes" id="UP001183202"/>
    </source>
</evidence>
<feature type="region of interest" description="Disordered" evidence="1">
    <location>
        <begin position="176"/>
        <end position="199"/>
    </location>
</feature>
<feature type="compositionally biased region" description="Gly residues" evidence="1">
    <location>
        <begin position="185"/>
        <end position="199"/>
    </location>
</feature>
<comment type="caution">
    <text evidence="3">The sequence shown here is derived from an EMBL/GenBank/DDBJ whole genome shotgun (WGS) entry which is preliminary data.</text>
</comment>
<dbReference type="EMBL" id="JAVREJ010000008">
    <property type="protein sequence ID" value="MDT0350533.1"/>
    <property type="molecule type" value="Genomic_DNA"/>
</dbReference>
<gene>
    <name evidence="3" type="ORF">RM445_13460</name>
</gene>
<feature type="transmembrane region" description="Helical" evidence="2">
    <location>
        <begin position="70"/>
        <end position="91"/>
    </location>
</feature>